<feature type="region of interest" description="Disordered" evidence="2">
    <location>
        <begin position="267"/>
        <end position="346"/>
    </location>
</feature>
<sequence>MDPITALSLACNVIQLVECSIETVQVCKELYHNGSIDEHNRIEKYTADITATNKDLQAALGTGAPASRPLKIERAAQDALATANELRIILNRLKLSKSQGIRRLGGAFKSTLKTLISSGKIKALQEKLEKQEAALRSSLLKDLYIKAGRSDLARQRDFQSLSQGQKDIIIQTLEACRLLSTEVSTSIGSAEARITDRLSVQDAKLENSARQQNLQLEILRDEEFALRRRRLLKALVFPEINERRNMIEGRIDDFGDTYKWIFEDKPNASNDVLGPQSDLDPPLDPSMNLNPFPPDSHSDGGDGDLEVGVNSQETGSSDLEAAPPAQASEVRSLQSSEERLADSEPTFYAKQSEPLSAIRRPAHAFANWLENGTGLFWISGKPGSGKSTLMDYIYHKIQPEKIGSAMVRAWAGGCPVVVLTFWFFRPASTPLLKSLQGFWRSLCFQILDSDTKLAKMIREDEDGNVPPALKSCLLPGGSSAESWTDNELQTWFWYMVTHSTLRYFLLVDGLDEIEDGRELLLNTVLKMSAMSPKLKVCCAGRPENPFQSTLKHHPNLRLQDFNHADIAEDCKRRLGGRKAEKFANQIAWRAEGVFLWAHIISEDLARAAKEGESEEDLDLRLKDCPTEMTEMFKYMLLKQDKLYGTRPKPYLQLVDFASRMKQTTTMLELLIATLPPARSPKWSQLCGKFDIEFLSYLEEQLDGLGPRIEATCAGLVQCHREPRSYRYEILMEFKPIFPRLEESADITVGFIHRSVHDFLREDQGGAAYYQRFSLTDDEAASMLMAGAVSPLFFSSEKLLSSYYPYTPLYYARSVSKDSWVSETIAILDAFFRQWEVRCLPTQEDEAISELFLPVTLPDLSLLENLVFGFAPMYSLDTYVQAKMIEADPSRRHSLAAQALCSYLGTGVIQSRGEMVTTLSPYLDAFQVYQMNYRAITSPFSLLEIESTGYLFDHVVAARVSGISGWLDHELDFLRLPSEFLNPHAGLEVDSFVEVWILISYDGEVGKVVPTPDVDSPYMKRLFKDTAVAVSHIQPQNILRTDILPLKIVEWSPAGTTRFFPFDETLQERFCVAHSKESWDALRQDFSLAAAEGLNSSVGDMSKMELEEIELCNKHFLSMDEDNKFKIDARSRFILGENWWPWAGGHRPKYGPNH</sequence>
<feature type="domain" description="Nephrocystin 3-like N-terminal" evidence="3">
    <location>
        <begin position="364"/>
        <end position="541"/>
    </location>
</feature>
<evidence type="ECO:0000256" key="2">
    <source>
        <dbReference type="SAM" id="MobiDB-lite"/>
    </source>
</evidence>
<dbReference type="STRING" id="569365.A0A0D2B495"/>
<dbReference type="InterPro" id="IPR056884">
    <property type="entry name" value="NPHP3-like_N"/>
</dbReference>
<dbReference type="RefSeq" id="XP_016252623.1">
    <property type="nucleotide sequence ID" value="XM_016390721.1"/>
</dbReference>
<dbReference type="VEuPathDB" id="FungiDB:PV07_03956"/>
<protein>
    <recommendedName>
        <fullName evidence="3">Nephrocystin 3-like N-terminal domain-containing protein</fullName>
    </recommendedName>
</protein>
<keyword evidence="5" id="KW-1185">Reference proteome</keyword>
<dbReference type="OrthoDB" id="443402at2759"/>
<dbReference type="AlphaFoldDB" id="A0A0D2B495"/>
<dbReference type="HOGENOM" id="CLU_011990_0_0_1"/>
<evidence type="ECO:0000313" key="5">
    <source>
        <dbReference type="Proteomes" id="UP000054466"/>
    </source>
</evidence>
<reference evidence="4 5" key="1">
    <citation type="submission" date="2015-01" db="EMBL/GenBank/DDBJ databases">
        <title>The Genome Sequence of Cladophialophora immunda CBS83496.</title>
        <authorList>
            <consortium name="The Broad Institute Genomics Platform"/>
            <person name="Cuomo C."/>
            <person name="de Hoog S."/>
            <person name="Gorbushina A."/>
            <person name="Stielow B."/>
            <person name="Teixiera M."/>
            <person name="Abouelleil A."/>
            <person name="Chapman S.B."/>
            <person name="Priest M."/>
            <person name="Young S.K."/>
            <person name="Wortman J."/>
            <person name="Nusbaum C."/>
            <person name="Birren B."/>
        </authorList>
    </citation>
    <scope>NUCLEOTIDE SEQUENCE [LARGE SCALE GENOMIC DNA]</scope>
    <source>
        <strain evidence="4 5">CBS 83496</strain>
    </source>
</reference>
<dbReference type="InterPro" id="IPR027417">
    <property type="entry name" value="P-loop_NTPase"/>
</dbReference>
<gene>
    <name evidence="4" type="ORF">PV07_03956</name>
</gene>
<accession>A0A0D2B495</accession>
<proteinExistence type="predicted"/>
<dbReference type="EMBL" id="KN847041">
    <property type="protein sequence ID" value="KIW32407.1"/>
    <property type="molecule type" value="Genomic_DNA"/>
</dbReference>
<dbReference type="Gene3D" id="3.40.50.300">
    <property type="entry name" value="P-loop containing nucleotide triphosphate hydrolases"/>
    <property type="match status" value="1"/>
</dbReference>
<evidence type="ECO:0000313" key="4">
    <source>
        <dbReference type="EMBL" id="KIW32407.1"/>
    </source>
</evidence>
<dbReference type="GeneID" id="27343150"/>
<dbReference type="PANTHER" id="PTHR10039">
    <property type="entry name" value="AMELOGENIN"/>
    <property type="match status" value="1"/>
</dbReference>
<dbReference type="Proteomes" id="UP000054466">
    <property type="component" value="Unassembled WGS sequence"/>
</dbReference>
<keyword evidence="1" id="KW-0677">Repeat</keyword>
<evidence type="ECO:0000256" key="1">
    <source>
        <dbReference type="ARBA" id="ARBA00022737"/>
    </source>
</evidence>
<name>A0A0D2B495_9EURO</name>
<dbReference type="SUPFAM" id="SSF52540">
    <property type="entry name" value="P-loop containing nucleoside triphosphate hydrolases"/>
    <property type="match status" value="1"/>
</dbReference>
<organism evidence="4 5">
    <name type="scientific">Cladophialophora immunda</name>
    <dbReference type="NCBI Taxonomy" id="569365"/>
    <lineage>
        <taxon>Eukaryota</taxon>
        <taxon>Fungi</taxon>
        <taxon>Dikarya</taxon>
        <taxon>Ascomycota</taxon>
        <taxon>Pezizomycotina</taxon>
        <taxon>Eurotiomycetes</taxon>
        <taxon>Chaetothyriomycetidae</taxon>
        <taxon>Chaetothyriales</taxon>
        <taxon>Herpotrichiellaceae</taxon>
        <taxon>Cladophialophora</taxon>
    </lineage>
</organism>
<dbReference type="Pfam" id="PF24883">
    <property type="entry name" value="NPHP3_N"/>
    <property type="match status" value="1"/>
</dbReference>
<evidence type="ECO:0000259" key="3">
    <source>
        <dbReference type="Pfam" id="PF24883"/>
    </source>
</evidence>
<dbReference type="PANTHER" id="PTHR10039:SF5">
    <property type="entry name" value="NACHT DOMAIN-CONTAINING PROTEIN"/>
    <property type="match status" value="1"/>
</dbReference>